<evidence type="ECO:0000256" key="8">
    <source>
        <dbReference type="ARBA" id="ARBA00023136"/>
    </source>
</evidence>
<evidence type="ECO:0000256" key="5">
    <source>
        <dbReference type="ARBA" id="ARBA00022741"/>
    </source>
</evidence>
<dbReference type="AlphaFoldDB" id="A0A2A6FQB7"/>
<evidence type="ECO:0000256" key="9">
    <source>
        <dbReference type="ARBA" id="ARBA00038388"/>
    </source>
</evidence>
<comment type="similarity">
    <text evidence="9">Belongs to the ABC transporter superfamily. Macrolide exporter (TC 3.A.1.122) family.</text>
</comment>
<dbReference type="InterPro" id="IPR015854">
    <property type="entry name" value="ABC_transpr_LolD-like"/>
</dbReference>
<keyword evidence="3" id="KW-1003">Cell membrane</keyword>
<dbReference type="InterPro" id="IPR027417">
    <property type="entry name" value="P-loop_NTPase"/>
</dbReference>
<evidence type="ECO:0000256" key="6">
    <source>
        <dbReference type="ARBA" id="ARBA00022840"/>
    </source>
</evidence>
<keyword evidence="8 10" id="KW-0472">Membrane</keyword>
<dbReference type="PANTHER" id="PTHR24220:SF86">
    <property type="entry name" value="ABC TRANSPORTER ABCH.1"/>
    <property type="match status" value="1"/>
</dbReference>
<dbReference type="InterPro" id="IPR003439">
    <property type="entry name" value="ABC_transporter-like_ATP-bd"/>
</dbReference>
<evidence type="ECO:0000313" key="13">
    <source>
        <dbReference type="Proteomes" id="UP000219994"/>
    </source>
</evidence>
<dbReference type="GO" id="GO:0016887">
    <property type="term" value="F:ATP hydrolysis activity"/>
    <property type="evidence" value="ECO:0007669"/>
    <property type="project" value="InterPro"/>
</dbReference>
<dbReference type="GO" id="GO:0005524">
    <property type="term" value="F:ATP binding"/>
    <property type="evidence" value="ECO:0007669"/>
    <property type="project" value="UniProtKB-KW"/>
</dbReference>
<evidence type="ECO:0000256" key="7">
    <source>
        <dbReference type="ARBA" id="ARBA00022989"/>
    </source>
</evidence>
<keyword evidence="6" id="KW-0067">ATP-binding</keyword>
<protein>
    <recommendedName>
        <fullName evidence="11">ABC transporter domain-containing protein</fullName>
    </recommendedName>
</protein>
<comment type="caution">
    <text evidence="12">The sequence shown here is derived from an EMBL/GenBank/DDBJ whole genome shotgun (WGS) entry which is preliminary data.</text>
</comment>
<evidence type="ECO:0000259" key="11">
    <source>
        <dbReference type="PROSITE" id="PS50893"/>
    </source>
</evidence>
<proteinExistence type="inferred from homology"/>
<sequence>MGVTGVFLRLRGVGRDFGSGVVTSALRLVDLDIVSGEFVALTGTSGSGKSTLLNILGLLDSPTVGSYSIAGEDVAQLSERHRDWLRQNTFGFVFQDAHVLAYETVVQNVVLGLEIRGDSRTVQATAATSALAAVGLRHRADALGRDLSGGERQRLAIARALATSPRVLLADEPTGNLDAANTDAIMTLLRTINRNGATVIVVTHDNRVAETADRRIMMTDGQLHGTLTHPPTDRMTAGHPPTGLRVTGQPSTSEDIAGRVQVRGDDRVAWFAHRAALLGRKQRWWAARRTGARVAARAEGRGEHRYPRVSGLSGLVTSAVNALTSRPARTLALIASFVLGTGGLVAAAGIGTTASQQIADRLAAGALDEVTVQEPAGTTPVVREDRAGELRELSHVIGVGLRIDIEHQTAQVSRFPQGSVSDQPQFDGPTIGTDAEYLRLTGIRVLPSTAVNLFDDSTSGDIAIVGATAARTLGIPENSQGHQIWVAARAFTVVGVITDTERQPVFANAVIIPTRTLPALAAEWFVKTEQGYPADIADAVPYALNPANPGAVSVNTVADLRNLRRGVAGDLSTLIAVTATVLLAMAILSSGTAMYLNIQSRISEIALRRALGASRLATAGIFLAEGTLLGLAGGLAGTAVGTLAVSLTAILQGWTPIADPTMITIGLVTGLLGGSISAILPALQAAKIQPAQAIR</sequence>
<dbReference type="InterPro" id="IPR017871">
    <property type="entry name" value="ABC_transporter-like_CS"/>
</dbReference>
<feature type="transmembrane region" description="Helical" evidence="10">
    <location>
        <begin position="617"/>
        <end position="650"/>
    </location>
</feature>
<dbReference type="Pfam" id="PF00005">
    <property type="entry name" value="ABC_tran"/>
    <property type="match status" value="1"/>
</dbReference>
<gene>
    <name evidence="12" type="ORF">B5766_09480</name>
</gene>
<keyword evidence="7 10" id="KW-1133">Transmembrane helix</keyword>
<dbReference type="Gene3D" id="3.40.50.300">
    <property type="entry name" value="P-loop containing nucleotide triphosphate hydrolases"/>
    <property type="match status" value="1"/>
</dbReference>
<feature type="transmembrane region" description="Helical" evidence="10">
    <location>
        <begin position="662"/>
        <end position="683"/>
    </location>
</feature>
<evidence type="ECO:0000256" key="3">
    <source>
        <dbReference type="ARBA" id="ARBA00022475"/>
    </source>
</evidence>
<dbReference type="GO" id="GO:0022857">
    <property type="term" value="F:transmembrane transporter activity"/>
    <property type="evidence" value="ECO:0007669"/>
    <property type="project" value="TreeGrafter"/>
</dbReference>
<dbReference type="InterPro" id="IPR003593">
    <property type="entry name" value="AAA+_ATPase"/>
</dbReference>
<evidence type="ECO:0000256" key="1">
    <source>
        <dbReference type="ARBA" id="ARBA00004429"/>
    </source>
</evidence>
<dbReference type="InterPro" id="IPR003838">
    <property type="entry name" value="ABC3_permease_C"/>
</dbReference>
<dbReference type="SMART" id="SM00382">
    <property type="entry name" value="AAA"/>
    <property type="match status" value="1"/>
</dbReference>
<evidence type="ECO:0000256" key="10">
    <source>
        <dbReference type="SAM" id="Phobius"/>
    </source>
</evidence>
<dbReference type="Proteomes" id="UP000219994">
    <property type="component" value="Unassembled WGS sequence"/>
</dbReference>
<feature type="transmembrane region" description="Helical" evidence="10">
    <location>
        <begin position="571"/>
        <end position="596"/>
    </location>
</feature>
<dbReference type="CDD" id="cd03255">
    <property type="entry name" value="ABC_MJ0796_LolCDE_FtsE"/>
    <property type="match status" value="1"/>
</dbReference>
<feature type="domain" description="ABC transporter" evidence="11">
    <location>
        <begin position="8"/>
        <end position="245"/>
    </location>
</feature>
<organism evidence="12 13">
    <name type="scientific">Candidatus Lumbricidiphila eiseniae</name>
    <dbReference type="NCBI Taxonomy" id="1969409"/>
    <lineage>
        <taxon>Bacteria</taxon>
        <taxon>Bacillati</taxon>
        <taxon>Actinomycetota</taxon>
        <taxon>Actinomycetes</taxon>
        <taxon>Micrococcales</taxon>
        <taxon>Microbacteriaceae</taxon>
        <taxon>Candidatus Lumbricidiphila</taxon>
    </lineage>
</organism>
<dbReference type="GO" id="GO:0005886">
    <property type="term" value="C:plasma membrane"/>
    <property type="evidence" value="ECO:0007669"/>
    <property type="project" value="UniProtKB-SubCell"/>
</dbReference>
<comment type="subcellular location">
    <subcellularLocation>
        <location evidence="1">Cell inner membrane</location>
        <topology evidence="1">Multi-pass membrane protein</topology>
    </subcellularLocation>
</comment>
<dbReference type="Pfam" id="PF02687">
    <property type="entry name" value="FtsX"/>
    <property type="match status" value="1"/>
</dbReference>
<evidence type="ECO:0000256" key="4">
    <source>
        <dbReference type="ARBA" id="ARBA00022692"/>
    </source>
</evidence>
<dbReference type="PANTHER" id="PTHR24220">
    <property type="entry name" value="IMPORT ATP-BINDING PROTEIN"/>
    <property type="match status" value="1"/>
</dbReference>
<reference evidence="13" key="1">
    <citation type="submission" date="2017-03" db="EMBL/GenBank/DDBJ databases">
        <authorList>
            <person name="Lund M.B."/>
        </authorList>
    </citation>
    <scope>NUCLEOTIDE SEQUENCE [LARGE SCALE GENOMIC DNA]</scope>
</reference>
<keyword evidence="5" id="KW-0547">Nucleotide-binding</keyword>
<keyword evidence="2" id="KW-0813">Transport</keyword>
<dbReference type="PROSITE" id="PS00211">
    <property type="entry name" value="ABC_TRANSPORTER_1"/>
    <property type="match status" value="1"/>
</dbReference>
<name>A0A2A6FQB7_9MICO</name>
<dbReference type="EMBL" id="NAEP01000045">
    <property type="protein sequence ID" value="PDQ34811.1"/>
    <property type="molecule type" value="Genomic_DNA"/>
</dbReference>
<evidence type="ECO:0000256" key="2">
    <source>
        <dbReference type="ARBA" id="ARBA00022448"/>
    </source>
</evidence>
<dbReference type="InterPro" id="IPR017911">
    <property type="entry name" value="MacB-like_ATP-bd"/>
</dbReference>
<keyword evidence="4 10" id="KW-0812">Transmembrane</keyword>
<dbReference type="PROSITE" id="PS50893">
    <property type="entry name" value="ABC_TRANSPORTER_2"/>
    <property type="match status" value="1"/>
</dbReference>
<accession>A0A2A6FQB7</accession>
<dbReference type="SUPFAM" id="SSF52540">
    <property type="entry name" value="P-loop containing nucleoside triphosphate hydrolases"/>
    <property type="match status" value="1"/>
</dbReference>
<evidence type="ECO:0000313" key="12">
    <source>
        <dbReference type="EMBL" id="PDQ34811.1"/>
    </source>
</evidence>